<gene>
    <name evidence="1" type="ORF">HKI87_02g10600</name>
</gene>
<proteinExistence type="predicted"/>
<protein>
    <submittedName>
        <fullName evidence="1">Uncharacterized protein</fullName>
    </submittedName>
</protein>
<organism evidence="1 2">
    <name type="scientific">Chloropicon roscoffensis</name>
    <dbReference type="NCBI Taxonomy" id="1461544"/>
    <lineage>
        <taxon>Eukaryota</taxon>
        <taxon>Viridiplantae</taxon>
        <taxon>Chlorophyta</taxon>
        <taxon>Chloropicophyceae</taxon>
        <taxon>Chloropicales</taxon>
        <taxon>Chloropicaceae</taxon>
        <taxon>Chloropicon</taxon>
    </lineage>
</organism>
<dbReference type="AlphaFoldDB" id="A0AAX4P042"/>
<dbReference type="Proteomes" id="UP001472866">
    <property type="component" value="Chromosome 02"/>
</dbReference>
<accession>A0AAX4P042</accession>
<sequence>MGPCQGFAEAVTSVTGPLERPAAHDLPSADELLREAKEIAKGCILQRVDDMPASSLWTVIPSYRALFGEPPEALTSSPSCMRRVKKLLAYSLLTSLHEDFIRCSTSSPREETQRTYVTGCLKVLISKLVRDLELLKQEQKA</sequence>
<dbReference type="EMBL" id="CP151502">
    <property type="protein sequence ID" value="WZN59534.1"/>
    <property type="molecule type" value="Genomic_DNA"/>
</dbReference>
<keyword evidence="2" id="KW-1185">Reference proteome</keyword>
<evidence type="ECO:0000313" key="1">
    <source>
        <dbReference type="EMBL" id="WZN59534.1"/>
    </source>
</evidence>
<reference evidence="1 2" key="1">
    <citation type="submission" date="2024-03" db="EMBL/GenBank/DDBJ databases">
        <title>Complete genome sequence of the green alga Chloropicon roscoffensis RCC1871.</title>
        <authorList>
            <person name="Lemieux C."/>
            <person name="Pombert J.-F."/>
            <person name="Otis C."/>
            <person name="Turmel M."/>
        </authorList>
    </citation>
    <scope>NUCLEOTIDE SEQUENCE [LARGE SCALE GENOMIC DNA]</scope>
    <source>
        <strain evidence="1 2">RCC1871</strain>
    </source>
</reference>
<evidence type="ECO:0000313" key="2">
    <source>
        <dbReference type="Proteomes" id="UP001472866"/>
    </source>
</evidence>
<name>A0AAX4P042_9CHLO</name>